<dbReference type="InterPro" id="IPR008928">
    <property type="entry name" value="6-hairpin_glycosidase_sf"/>
</dbReference>
<dbReference type="Gene3D" id="3.40.30.10">
    <property type="entry name" value="Glutaredoxin"/>
    <property type="match status" value="1"/>
</dbReference>
<dbReference type="EMBL" id="WFIY01000004">
    <property type="protein sequence ID" value="MUM65272.1"/>
    <property type="molecule type" value="Genomic_DNA"/>
</dbReference>
<comment type="caution">
    <text evidence="2">The sequence shown here is derived from an EMBL/GenBank/DDBJ whole genome shotgun (WGS) entry which is preliminary data.</text>
</comment>
<dbReference type="GO" id="GO:0005975">
    <property type="term" value="P:carbohydrate metabolic process"/>
    <property type="evidence" value="ECO:0007669"/>
    <property type="project" value="InterPro"/>
</dbReference>
<dbReference type="CDD" id="cd02955">
    <property type="entry name" value="SSP411"/>
    <property type="match status" value="1"/>
</dbReference>
<evidence type="ECO:0000313" key="2">
    <source>
        <dbReference type="EMBL" id="MUM65272.1"/>
    </source>
</evidence>
<sequence length="642" mass="72982">MNGLANSESLYLREASNQPVNWLPWSKDAFEKAKKENKLILVDVGAAWCHWCHVMDEETYSNQEIAKIINENFIAIKVDRDEMPEVDRKLQLIVSEISGESGWPLTVFMTPEGNVFFGGTFFPPEDSYGRIGFKRLLNEILRIWNTERDKILNSAIPLSIKVKTENEGQLNKDLIESSFSLLTSAYDLEYGGLGKSMKFPHPKVDEFMLAYSAWTGDDLGKKLNNFTLIKMFEGGIFDQVGGGFHRYTTDREWITPHFEKLLIDNAELLEDYYVTYLATGKVEFLEAYNLTYEFIKRDLENSIAFSNSIDADSDGIEGGYYTWTEEEIKDALGQEAELAIKLFGLRKEGGVVEGRKVLRVDLAEAKKLINTDINIILQKLRDLRRRMLEYRQKNRKMPRVDTNSYSYPNYRLAEVLFQSLKIDDGLKIIKNLTPTVSRRLTGGKEGLLEDYASALLASISAYEVTADERYYSLSLELYNKLKDFLGADGFEEPNGELPYGDMPNESANSLAVRGILKLSMLYKIDIEIEKILSKLVNSDPSFVSGLLLSAGSIINGIAHVVIVDEKDDKAEDLHKEAMTTYYPLKVVEKISDDIKDRLDSTLRSMLNDNRGKSRAYICIGNTCSMPIFDKEKIKLLLKTKLS</sequence>
<dbReference type="InterPro" id="IPR036249">
    <property type="entry name" value="Thioredoxin-like_sf"/>
</dbReference>
<keyword evidence="3" id="KW-1185">Reference proteome</keyword>
<dbReference type="SUPFAM" id="SSF52833">
    <property type="entry name" value="Thioredoxin-like"/>
    <property type="match status" value="1"/>
</dbReference>
<organism evidence="2 3">
    <name type="scientific">Acidianus infernus</name>
    <dbReference type="NCBI Taxonomy" id="12915"/>
    <lineage>
        <taxon>Archaea</taxon>
        <taxon>Thermoproteota</taxon>
        <taxon>Thermoprotei</taxon>
        <taxon>Sulfolobales</taxon>
        <taxon>Sulfolobaceae</taxon>
        <taxon>Acidianus</taxon>
    </lineage>
</organism>
<dbReference type="OrthoDB" id="28016at2157"/>
<protein>
    <submittedName>
        <fullName evidence="2">DUF255 domain-containing protein</fullName>
    </submittedName>
</protein>
<reference evidence="2 3" key="1">
    <citation type="submission" date="2019-10" db="EMBL/GenBank/DDBJ databases">
        <title>Genome Sequences from Six Type Strain Members of the Archaeal Family Sulfolobaceae: Acidianus ambivalens, Acidianus infernus, Metallosphaera prunae, Stygiolobus azoricus, Sulfolobus metallicus, and Sulfurisphaera ohwakuensis.</title>
        <authorList>
            <person name="Counts J.A."/>
            <person name="Kelly R.M."/>
        </authorList>
    </citation>
    <scope>NUCLEOTIDE SEQUENCE [LARGE SCALE GENOMIC DNA]</scope>
    <source>
        <strain evidence="2 3">DSM 3191</strain>
    </source>
</reference>
<evidence type="ECO:0000313" key="3">
    <source>
        <dbReference type="Proteomes" id="UP000440125"/>
    </source>
</evidence>
<dbReference type="Pfam" id="PF03190">
    <property type="entry name" value="Thioredox_DsbH"/>
    <property type="match status" value="1"/>
</dbReference>
<dbReference type="RefSeq" id="WP_155863757.1">
    <property type="nucleotide sequence ID" value="NZ_WFIY01000004.1"/>
</dbReference>
<dbReference type="InterPro" id="IPR004879">
    <property type="entry name" value="Ssp411-like_TRX"/>
</dbReference>
<proteinExistence type="predicted"/>
<dbReference type="AlphaFoldDB" id="A0A6A9QDE6"/>
<evidence type="ECO:0000259" key="1">
    <source>
        <dbReference type="Pfam" id="PF03190"/>
    </source>
</evidence>
<feature type="domain" description="Spermatogenesis-associated protein 20-like TRX" evidence="1">
    <location>
        <begin position="2"/>
        <end position="155"/>
    </location>
</feature>
<name>A0A6A9QDE6_ACIIN</name>
<gene>
    <name evidence="2" type="ORF">D1867_08485</name>
</gene>
<dbReference type="PANTHER" id="PTHR42899">
    <property type="entry name" value="SPERMATOGENESIS-ASSOCIATED PROTEIN 20"/>
    <property type="match status" value="1"/>
</dbReference>
<dbReference type="PIRSF" id="PIRSF006402">
    <property type="entry name" value="UCP006402_thioredoxin"/>
    <property type="match status" value="1"/>
</dbReference>
<dbReference type="InterPro" id="IPR024705">
    <property type="entry name" value="Ssp411"/>
</dbReference>
<dbReference type="Proteomes" id="UP000440125">
    <property type="component" value="Unassembled WGS sequence"/>
</dbReference>
<dbReference type="PANTHER" id="PTHR42899:SF1">
    <property type="entry name" value="SPERMATOGENESIS-ASSOCIATED PROTEIN 20"/>
    <property type="match status" value="1"/>
</dbReference>
<accession>A0A6A9QDE6</accession>
<dbReference type="SUPFAM" id="SSF48208">
    <property type="entry name" value="Six-hairpin glycosidases"/>
    <property type="match status" value="1"/>
</dbReference>